<gene>
    <name evidence="2" type="ORF">H6G14_18720</name>
</gene>
<feature type="region of interest" description="Disordered" evidence="1">
    <location>
        <begin position="1"/>
        <end position="35"/>
    </location>
</feature>
<keyword evidence="3" id="KW-1185">Reference proteome</keyword>
<proteinExistence type="predicted"/>
<organism evidence="2 3">
    <name type="scientific">Nostoc parmelioides FACHB-3921</name>
    <dbReference type="NCBI Taxonomy" id="2692909"/>
    <lineage>
        <taxon>Bacteria</taxon>
        <taxon>Bacillati</taxon>
        <taxon>Cyanobacteriota</taxon>
        <taxon>Cyanophyceae</taxon>
        <taxon>Nostocales</taxon>
        <taxon>Nostocaceae</taxon>
        <taxon>Nostoc</taxon>
    </lineage>
</organism>
<name>A0ABR8BIF5_9NOSO</name>
<evidence type="ECO:0000256" key="1">
    <source>
        <dbReference type="SAM" id="MobiDB-lite"/>
    </source>
</evidence>
<reference evidence="2 3" key="1">
    <citation type="journal article" date="2020" name="ISME J.">
        <title>Comparative genomics reveals insights into cyanobacterial evolution and habitat adaptation.</title>
        <authorList>
            <person name="Chen M.Y."/>
            <person name="Teng W.K."/>
            <person name="Zhao L."/>
            <person name="Hu C.X."/>
            <person name="Zhou Y.K."/>
            <person name="Han B.P."/>
            <person name="Song L.R."/>
            <person name="Shu W.S."/>
        </authorList>
    </citation>
    <scope>NUCLEOTIDE SEQUENCE [LARGE SCALE GENOMIC DNA]</scope>
    <source>
        <strain evidence="2 3">FACHB-3921</strain>
    </source>
</reference>
<dbReference type="RefSeq" id="WP_190568854.1">
    <property type="nucleotide sequence ID" value="NZ_JACJQL010000030.1"/>
</dbReference>
<feature type="compositionally biased region" description="Basic and acidic residues" evidence="1">
    <location>
        <begin position="1"/>
        <end position="10"/>
    </location>
</feature>
<dbReference type="EMBL" id="JACJQL010000030">
    <property type="protein sequence ID" value="MBD2253319.1"/>
    <property type="molecule type" value="Genomic_DNA"/>
</dbReference>
<dbReference type="Proteomes" id="UP000621307">
    <property type="component" value="Unassembled WGS sequence"/>
</dbReference>
<evidence type="ECO:0000313" key="2">
    <source>
        <dbReference type="EMBL" id="MBD2253319.1"/>
    </source>
</evidence>
<comment type="caution">
    <text evidence="2">The sequence shown here is derived from an EMBL/GenBank/DDBJ whole genome shotgun (WGS) entry which is preliminary data.</text>
</comment>
<accession>A0ABR8BIF5</accession>
<evidence type="ECO:0000313" key="3">
    <source>
        <dbReference type="Proteomes" id="UP000621307"/>
    </source>
</evidence>
<sequence>MVKEPDKLREAGVITYGGRNATAVQENPSTSEKDFAADQKVVPRLPLQKNQEPMVPEYFNLRSL</sequence>
<protein>
    <submittedName>
        <fullName evidence="2">Uncharacterized protein</fullName>
    </submittedName>
</protein>